<dbReference type="Proteomes" id="UP000319908">
    <property type="component" value="Unassembled WGS sequence"/>
</dbReference>
<evidence type="ECO:0000313" key="2">
    <source>
        <dbReference type="Proteomes" id="UP000319908"/>
    </source>
</evidence>
<comment type="caution">
    <text evidence="1">The sequence shown here is derived from an EMBL/GenBank/DDBJ whole genome shotgun (WGS) entry which is preliminary data.</text>
</comment>
<keyword evidence="2" id="KW-1185">Reference proteome</keyword>
<dbReference type="OrthoDB" id="268932at2"/>
<accession>A0A5C6BUI9</accession>
<protein>
    <submittedName>
        <fullName evidence="1">Uncharacterized protein</fullName>
    </submittedName>
</protein>
<proteinExistence type="predicted"/>
<dbReference type="EMBL" id="SJPU01000002">
    <property type="protein sequence ID" value="TWU15933.1"/>
    <property type="molecule type" value="Genomic_DNA"/>
</dbReference>
<dbReference type="AlphaFoldDB" id="A0A5C6BUI9"/>
<evidence type="ECO:0000313" key="1">
    <source>
        <dbReference type="EMBL" id="TWU15933.1"/>
    </source>
</evidence>
<dbReference type="RefSeq" id="WP_146407688.1">
    <property type="nucleotide sequence ID" value="NZ_SJPU01000002.1"/>
</dbReference>
<reference evidence="1 2" key="1">
    <citation type="journal article" date="2020" name="Antonie Van Leeuwenhoek">
        <title>Rhodopirellula heiligendammensis sp. nov., Rhodopirellula pilleata sp. nov., and Rhodopirellula solitaria sp. nov. isolated from natural or artificial marine surfaces in Northern Germany and California, USA, and emended description of the genus Rhodopirellula.</title>
        <authorList>
            <person name="Kallscheuer N."/>
            <person name="Wiegand S."/>
            <person name="Jogler M."/>
            <person name="Boedeker C."/>
            <person name="Peeters S.H."/>
            <person name="Rast P."/>
            <person name="Heuer A."/>
            <person name="Jetten M.S.M."/>
            <person name="Rohde M."/>
            <person name="Jogler C."/>
        </authorList>
    </citation>
    <scope>NUCLEOTIDE SEQUENCE [LARGE SCALE GENOMIC DNA]</scope>
    <source>
        <strain evidence="1 2">Poly21</strain>
    </source>
</reference>
<gene>
    <name evidence="1" type="ORF">Poly21_31370</name>
</gene>
<organism evidence="1 2">
    <name type="scientific">Allorhodopirellula heiligendammensis</name>
    <dbReference type="NCBI Taxonomy" id="2714739"/>
    <lineage>
        <taxon>Bacteria</taxon>
        <taxon>Pseudomonadati</taxon>
        <taxon>Planctomycetota</taxon>
        <taxon>Planctomycetia</taxon>
        <taxon>Pirellulales</taxon>
        <taxon>Pirellulaceae</taxon>
        <taxon>Allorhodopirellula</taxon>
    </lineage>
</organism>
<sequence length="194" mass="20906">MGSSKDAAAATTIGFFTTVQSERAGWTGGLLVLNGSGRPLEFQCTLPIRPSRAHEILFGTTLRQHLISEVIGPTLLQKCRTPISLLCCTQAEAISLQEHLPERTDPARGTSDPSTIVAIVQDDDNEAPDRTLRQGLSGHDRITLGNATLWVAAELVEAAECIAAGLTDIVDTWEPFERITEAIREAQSQMARAA</sequence>
<name>A0A5C6BUI9_9BACT</name>